<dbReference type="AlphaFoldDB" id="A0A7I4YQR5"/>
<proteinExistence type="predicted"/>
<organism evidence="2 3">
    <name type="scientific">Haemonchus contortus</name>
    <name type="common">Barber pole worm</name>
    <dbReference type="NCBI Taxonomy" id="6289"/>
    <lineage>
        <taxon>Eukaryota</taxon>
        <taxon>Metazoa</taxon>
        <taxon>Ecdysozoa</taxon>
        <taxon>Nematoda</taxon>
        <taxon>Chromadorea</taxon>
        <taxon>Rhabditida</taxon>
        <taxon>Rhabditina</taxon>
        <taxon>Rhabditomorpha</taxon>
        <taxon>Strongyloidea</taxon>
        <taxon>Trichostrongylidae</taxon>
        <taxon>Haemonchus</taxon>
    </lineage>
</organism>
<protein>
    <submittedName>
        <fullName evidence="3">Secreted protein</fullName>
    </submittedName>
</protein>
<dbReference type="OMA" id="YNRFTSM"/>
<reference evidence="3" key="1">
    <citation type="submission" date="2020-12" db="UniProtKB">
        <authorList>
            <consortium name="WormBaseParasite"/>
        </authorList>
    </citation>
    <scope>IDENTIFICATION</scope>
    <source>
        <strain evidence="3">MHco3</strain>
    </source>
</reference>
<keyword evidence="1" id="KW-0812">Transmembrane</keyword>
<sequence length="134" mass="14414">SLLHFYIRVIMIASLVVFVLLIPSIHCQGGMAELKAITGDEPYSGPGPNSPMPVPKPQGFWGRPRYSPVGYYGGSSYLGGARPYYGGGSGYTSLSYSPYGLELGQLPFEGPPTMTTRFGQQFGPPHCLCRFSVG</sequence>
<keyword evidence="1" id="KW-0472">Membrane</keyword>
<keyword evidence="1" id="KW-1133">Transmembrane helix</keyword>
<evidence type="ECO:0000313" key="2">
    <source>
        <dbReference type="Proteomes" id="UP000025227"/>
    </source>
</evidence>
<evidence type="ECO:0000256" key="1">
    <source>
        <dbReference type="SAM" id="Phobius"/>
    </source>
</evidence>
<dbReference type="Proteomes" id="UP000025227">
    <property type="component" value="Unplaced"/>
</dbReference>
<feature type="transmembrane region" description="Helical" evidence="1">
    <location>
        <begin position="6"/>
        <end position="25"/>
    </location>
</feature>
<evidence type="ECO:0000313" key="3">
    <source>
        <dbReference type="WBParaSite" id="HCON_00128710-00001"/>
    </source>
</evidence>
<dbReference type="WBParaSite" id="HCON_00128710-00001">
    <property type="protein sequence ID" value="HCON_00128710-00001"/>
    <property type="gene ID" value="HCON_00128710"/>
</dbReference>
<dbReference type="OrthoDB" id="5844444at2759"/>
<accession>A0A7I4YQR5</accession>
<keyword evidence="2" id="KW-1185">Reference proteome</keyword>
<name>A0A7I4YQR5_HAECO</name>